<feature type="compositionally biased region" description="Basic and acidic residues" evidence="2">
    <location>
        <begin position="91"/>
        <end position="107"/>
    </location>
</feature>
<feature type="coiled-coil region" evidence="1">
    <location>
        <begin position="204"/>
        <end position="245"/>
    </location>
</feature>
<reference evidence="3" key="1">
    <citation type="submission" date="2022-03" db="EMBL/GenBank/DDBJ databases">
        <authorList>
            <person name="Martin H S."/>
        </authorList>
    </citation>
    <scope>NUCLEOTIDE SEQUENCE</scope>
</reference>
<dbReference type="Proteomes" id="UP000837857">
    <property type="component" value="Chromosome 7"/>
</dbReference>
<name>A0ABN8J457_9NEOP</name>
<sequence>MPERGKMFCNNRTLNTNVCRKRNLAAINVLYAREARFIGCPRNVRCWSVAAARAIVRGAHYKERRLATNAVSNNERNESPGTDDGSVSPEPPDRPPGKVRQVHPEDKAQFLAYEPTYRKKAKPKSLPLEDNQMYSHLANTNVAMSPMYPLTPNICVEGGKIEFIKSPPGSARNSVALASPPQTPVVVRRSAREKREVRCSDDHVEKFDDDKELLEKRIKQLEAQVEEEKRRTQRERMAVTKLQNKLIKLKLNLGAFKIPEWDLITAEGLGRD</sequence>
<feature type="region of interest" description="Disordered" evidence="2">
    <location>
        <begin position="68"/>
        <end position="107"/>
    </location>
</feature>
<accession>A0ABN8J457</accession>
<proteinExistence type="predicted"/>
<gene>
    <name evidence="3" type="ORF">IPOD504_LOCUS16148</name>
</gene>
<keyword evidence="4" id="KW-1185">Reference proteome</keyword>
<protein>
    <submittedName>
        <fullName evidence="3">Uncharacterized protein</fullName>
    </submittedName>
</protein>
<evidence type="ECO:0000256" key="2">
    <source>
        <dbReference type="SAM" id="MobiDB-lite"/>
    </source>
</evidence>
<feature type="non-terminal residue" evidence="3">
    <location>
        <position position="1"/>
    </location>
</feature>
<dbReference type="EMBL" id="OW152819">
    <property type="protein sequence ID" value="CAH2074594.1"/>
    <property type="molecule type" value="Genomic_DNA"/>
</dbReference>
<evidence type="ECO:0000313" key="4">
    <source>
        <dbReference type="Proteomes" id="UP000837857"/>
    </source>
</evidence>
<evidence type="ECO:0000313" key="3">
    <source>
        <dbReference type="EMBL" id="CAH2074594.1"/>
    </source>
</evidence>
<evidence type="ECO:0000256" key="1">
    <source>
        <dbReference type="SAM" id="Coils"/>
    </source>
</evidence>
<keyword evidence="1" id="KW-0175">Coiled coil</keyword>
<organism evidence="3 4">
    <name type="scientific">Iphiclides podalirius</name>
    <name type="common">scarce swallowtail</name>
    <dbReference type="NCBI Taxonomy" id="110791"/>
    <lineage>
        <taxon>Eukaryota</taxon>
        <taxon>Metazoa</taxon>
        <taxon>Ecdysozoa</taxon>
        <taxon>Arthropoda</taxon>
        <taxon>Hexapoda</taxon>
        <taxon>Insecta</taxon>
        <taxon>Pterygota</taxon>
        <taxon>Neoptera</taxon>
        <taxon>Endopterygota</taxon>
        <taxon>Lepidoptera</taxon>
        <taxon>Glossata</taxon>
        <taxon>Ditrysia</taxon>
        <taxon>Papilionoidea</taxon>
        <taxon>Papilionidae</taxon>
        <taxon>Papilioninae</taxon>
        <taxon>Iphiclides</taxon>
    </lineage>
</organism>